<dbReference type="InterPro" id="IPR011042">
    <property type="entry name" value="6-blade_b-propeller_TolB-like"/>
</dbReference>
<protein>
    <submittedName>
        <fullName evidence="4">Gluconolactonase</fullName>
    </submittedName>
</protein>
<dbReference type="PATRIC" id="fig|634177.7.peg.1865"/>
<dbReference type="HOGENOM" id="CLU_036110_0_0_5"/>
<dbReference type="Gene3D" id="2.120.10.30">
    <property type="entry name" value="TolB, C-terminal domain"/>
    <property type="match status" value="1"/>
</dbReference>
<dbReference type="PANTHER" id="PTHR47572">
    <property type="entry name" value="LIPOPROTEIN-RELATED"/>
    <property type="match status" value="1"/>
</dbReference>
<feature type="region of interest" description="Disordered" evidence="2">
    <location>
        <begin position="1"/>
        <end position="21"/>
    </location>
</feature>
<dbReference type="KEGG" id="gxy:GLX_16340"/>
<evidence type="ECO:0000313" key="5">
    <source>
        <dbReference type="Proteomes" id="UP000009044"/>
    </source>
</evidence>
<name>G2I7E9_KOMMN</name>
<dbReference type="InterPro" id="IPR006311">
    <property type="entry name" value="TAT_signal"/>
</dbReference>
<reference evidence="5" key="1">
    <citation type="journal article" date="2011" name="J. Bacteriol.">
        <title>Complete genome sequence of NBRC 3288, a unique cellulose-nonproducing strain of Gluconacetobacter xylinus isolated from vinegar.</title>
        <authorList>
            <person name="Ogino H."/>
            <person name="Azuma Y."/>
            <person name="Hosoyama A."/>
            <person name="Nakazawa H."/>
            <person name="Matsutani M."/>
            <person name="Hasegawa A."/>
            <person name="Otsuyama K."/>
            <person name="Matsushita K."/>
            <person name="Fujita N."/>
            <person name="Shirai M."/>
        </authorList>
    </citation>
    <scope>NUCLEOTIDE SEQUENCE [LARGE SCALE GENOMIC DNA]</scope>
    <source>
        <strain evidence="5">NBRC 3288 / BCRC 11682 / LMG 1693</strain>
    </source>
</reference>
<dbReference type="SUPFAM" id="SSF63829">
    <property type="entry name" value="Calcium-dependent phosphotriesterase"/>
    <property type="match status" value="1"/>
</dbReference>
<dbReference type="Proteomes" id="UP000009044">
    <property type="component" value="Chromosome"/>
</dbReference>
<dbReference type="PROSITE" id="PS51318">
    <property type="entry name" value="TAT"/>
    <property type="match status" value="1"/>
</dbReference>
<evidence type="ECO:0000256" key="2">
    <source>
        <dbReference type="SAM" id="MobiDB-lite"/>
    </source>
</evidence>
<keyword evidence="1" id="KW-0378">Hydrolase</keyword>
<dbReference type="PANTHER" id="PTHR47572:SF4">
    <property type="entry name" value="LACTONASE DRP35"/>
    <property type="match status" value="1"/>
</dbReference>
<proteinExistence type="predicted"/>
<evidence type="ECO:0000259" key="3">
    <source>
        <dbReference type="Pfam" id="PF08450"/>
    </source>
</evidence>
<feature type="compositionally biased region" description="Basic residues" evidence="2">
    <location>
        <begin position="1"/>
        <end position="10"/>
    </location>
</feature>
<sequence>MPDPKRRKRSMPPASHQPRFPRRALLAGGLAAGGVWSSGLAARAAGGDGLAQPATVISSPPRQWGPDAPISPMPDPDILVLDPSFGNLAYANANIKLAWRGGGWLEGPAWNSEGRFLLLSDTIRAVQYRYLWENSAISIFRNYSYNSNGNIFDNEGRLVSCEHGMRRVVRWEHDGSCHVLADSYGGAALNSPNDLAVHPDGSIWFTDPGYGDTIVEGHPDAPGGPANRNGVERWTLDGEVVTQFGGHRRQEDHVFRVDPTTGEVRAVLTQKQLADPNGIAFSPDGKIVYVISAGPGPGQDGHGGDLHIHAGDVTSREVHNLRPFADMMLNGHQMIADGMRVDVFGNLWCGAGGPLGLCGVVIYNPQGHMIGRIRLPRGVSNLTFGGPKRDMLFMCAGDALFTLQVNTQGAASS</sequence>
<dbReference type="EMBL" id="AP012159">
    <property type="protein sequence ID" value="BAK84046.1"/>
    <property type="molecule type" value="Genomic_DNA"/>
</dbReference>
<dbReference type="eggNOG" id="COG3386">
    <property type="taxonomic scope" value="Bacteria"/>
</dbReference>
<organism evidence="4 5">
    <name type="scientific">Komagataeibacter medellinensis (strain NBRC 3288 / BCRC 11682 / LMG 1693 / Kondo 51)</name>
    <name type="common">Gluconacetobacter medellinensis</name>
    <dbReference type="NCBI Taxonomy" id="634177"/>
    <lineage>
        <taxon>Bacteria</taxon>
        <taxon>Pseudomonadati</taxon>
        <taxon>Pseudomonadota</taxon>
        <taxon>Alphaproteobacteria</taxon>
        <taxon>Acetobacterales</taxon>
        <taxon>Acetobacteraceae</taxon>
        <taxon>Komagataeibacter</taxon>
    </lineage>
</organism>
<dbReference type="InterPro" id="IPR051262">
    <property type="entry name" value="SMP-30/CGR1_Lactonase"/>
</dbReference>
<dbReference type="InterPro" id="IPR013658">
    <property type="entry name" value="SGL"/>
</dbReference>
<dbReference type="STRING" id="634177.GLX_16340"/>
<evidence type="ECO:0000256" key="1">
    <source>
        <dbReference type="ARBA" id="ARBA00022801"/>
    </source>
</evidence>
<dbReference type="Pfam" id="PF08450">
    <property type="entry name" value="SGL"/>
    <property type="match status" value="1"/>
</dbReference>
<gene>
    <name evidence="4" type="ordered locus">GLX_16340</name>
</gene>
<dbReference type="AlphaFoldDB" id="G2I7E9"/>
<accession>G2I7E9</accession>
<feature type="domain" description="SMP-30/Gluconolactonase/LRE-like region" evidence="3">
    <location>
        <begin position="106"/>
        <end position="395"/>
    </location>
</feature>
<dbReference type="GO" id="GO:0016787">
    <property type="term" value="F:hydrolase activity"/>
    <property type="evidence" value="ECO:0007669"/>
    <property type="project" value="UniProtKB-KW"/>
</dbReference>
<evidence type="ECO:0000313" key="4">
    <source>
        <dbReference type="EMBL" id="BAK84046.1"/>
    </source>
</evidence>